<dbReference type="AlphaFoldDB" id="A0A0S7WSY2"/>
<evidence type="ECO:0000313" key="2">
    <source>
        <dbReference type="Proteomes" id="UP000052008"/>
    </source>
</evidence>
<protein>
    <recommendedName>
        <fullName evidence="3">Peptidase M6-like domain-containing protein</fullName>
    </recommendedName>
</protein>
<dbReference type="STRING" id="1703770.AMJ39_05120"/>
<dbReference type="InterPro" id="IPR013783">
    <property type="entry name" value="Ig-like_fold"/>
</dbReference>
<comment type="caution">
    <text evidence="1">The sequence shown here is derived from an EMBL/GenBank/DDBJ whole genome shotgun (WGS) entry which is preliminary data.</text>
</comment>
<evidence type="ECO:0000313" key="1">
    <source>
        <dbReference type="EMBL" id="KPJ53333.1"/>
    </source>
</evidence>
<gene>
    <name evidence="1" type="ORF">AMJ39_05120</name>
</gene>
<accession>A0A0S7WSY2</accession>
<dbReference type="Proteomes" id="UP000052008">
    <property type="component" value="Unassembled WGS sequence"/>
</dbReference>
<evidence type="ECO:0008006" key="3">
    <source>
        <dbReference type="Google" id="ProtNLM"/>
    </source>
</evidence>
<proteinExistence type="predicted"/>
<name>A0A0S7WSY2_UNCT6</name>
<sequence>MIRYHVWWPSSGDPFYQANIPENTARKNYYVFNYVPYLWIDGIVDGNGAPAEWDSLVTVRAEEESPLSIEVTVEYDSLSMAGTVYAQIVATQPITHGDLRVRWVITESEIPFNAPNGEKIHNQVMRDMIPDATGEPITIAQGDTLNLSQPFTIAHTWDDHWCAVVVFVQSDPTLMDGNREVLQTGMAWINPIPRLEFVGRSVDDGPGGNGNGIAEPGEIVGLTVSLKNTGNAAAHSVAAILSTGDPYISIPTDSADFGDIEPYMTVPSLNPYVLQVAAGTPQPHSAMLDLDISGEEYAVADSFWVTVDNTAGLFDNMEGGVGGWTHGGMLDYWDQTDHRVHTPNTSWYCGNQMNWQYLNNMDASLVSPLVTVPSGGELHVWQWYALESGYDYGYIEVADGPDSSWTKIGSVNGYSDGFAAHIYDLSAFGSVAVRVRFRMDSDSGVIDEGWYVDDVVITWPTIALDLVPDATTVPRGGTLGFTATLASNLDQSQTFYGISEVSLPGGVYFAGNPLVGPERVTVGPQGTVERHMTHQIPGAAPLGDYVYEVTIGRPPDKVIDRQRFVFTVVP</sequence>
<organism evidence="1 2">
    <name type="scientific">candidate division TA06 bacterium DG_24</name>
    <dbReference type="NCBI Taxonomy" id="1703770"/>
    <lineage>
        <taxon>Bacteria</taxon>
        <taxon>Bacteria division TA06</taxon>
    </lineage>
</organism>
<dbReference type="EMBL" id="LIZS01000022">
    <property type="protein sequence ID" value="KPJ53333.1"/>
    <property type="molecule type" value="Genomic_DNA"/>
</dbReference>
<dbReference type="Gene3D" id="2.60.40.10">
    <property type="entry name" value="Immunoglobulins"/>
    <property type="match status" value="1"/>
</dbReference>
<reference evidence="1 2" key="1">
    <citation type="journal article" date="2015" name="Microbiome">
        <title>Genomic resolution of linkages in carbon, nitrogen, and sulfur cycling among widespread estuary sediment bacteria.</title>
        <authorList>
            <person name="Baker B.J."/>
            <person name="Lazar C.S."/>
            <person name="Teske A.P."/>
            <person name="Dick G.J."/>
        </authorList>
    </citation>
    <scope>NUCLEOTIDE SEQUENCE [LARGE SCALE GENOMIC DNA]</scope>
    <source>
        <strain evidence="1">DG_24</strain>
    </source>
</reference>